<evidence type="ECO:0000313" key="1">
    <source>
        <dbReference type="EMBL" id="SCB18392.1"/>
    </source>
</evidence>
<dbReference type="Proteomes" id="UP000199184">
    <property type="component" value="Unassembled WGS sequence"/>
</dbReference>
<sequence>MLNGVANGLEQSIVGEWLGQEFDRTRFHCPHGRRHVPVSGNKNDWHVRAITCQANLKFETIQIGQIHIKDKTAGSLHSWMRKEPLS</sequence>
<proteinExistence type="predicted"/>
<protein>
    <submittedName>
        <fullName evidence="1">Uncharacterized protein</fullName>
    </submittedName>
</protein>
<name>A0A1C3USE8_9BRAD</name>
<reference evidence="2" key="1">
    <citation type="submission" date="2016-08" db="EMBL/GenBank/DDBJ databases">
        <authorList>
            <person name="Varghese N."/>
            <person name="Submissions Spin"/>
        </authorList>
    </citation>
    <scope>NUCLEOTIDE SEQUENCE [LARGE SCALE GENOMIC DNA]</scope>
    <source>
        <strain evidence="2">ERR11</strain>
    </source>
</reference>
<keyword evidence="2" id="KW-1185">Reference proteome</keyword>
<gene>
    <name evidence="1" type="ORF">GA0061098_1002368</name>
</gene>
<organism evidence="1 2">
    <name type="scientific">Bradyrhizobium shewense</name>
    <dbReference type="NCBI Taxonomy" id="1761772"/>
    <lineage>
        <taxon>Bacteria</taxon>
        <taxon>Pseudomonadati</taxon>
        <taxon>Pseudomonadota</taxon>
        <taxon>Alphaproteobacteria</taxon>
        <taxon>Hyphomicrobiales</taxon>
        <taxon>Nitrobacteraceae</taxon>
        <taxon>Bradyrhizobium</taxon>
    </lineage>
</organism>
<evidence type="ECO:0000313" key="2">
    <source>
        <dbReference type="Proteomes" id="UP000199184"/>
    </source>
</evidence>
<dbReference type="AlphaFoldDB" id="A0A1C3USE8"/>
<dbReference type="EMBL" id="FMAI01000002">
    <property type="protein sequence ID" value="SCB18392.1"/>
    <property type="molecule type" value="Genomic_DNA"/>
</dbReference>
<accession>A0A1C3USE8</accession>